<dbReference type="PANTHER" id="PTHR34406">
    <property type="entry name" value="PROTEIN YCEI"/>
    <property type="match status" value="1"/>
</dbReference>
<gene>
    <name evidence="2" type="ORF">SAMN05421636_102273</name>
</gene>
<sequence length="204" mass="23213">MKRTNPHRMKKCKEVKVNSNLHMFKNVIFLLSILFLLLGGNNSFAQVYSTEDGNAAFKARMPLNSYTGESDQLRGTINFKTGKVAFKVPVKSIKTRKDKRDEHMHELLKAEKNPNVIFEGKLIDDFDFNKKTEQTIKLTGNFTLGGTTRQLSIDINLEPVAKGLQLNASWSLLITDYNLERPSLAFIKVNDKHDLSVDALLKER</sequence>
<dbReference type="Gene3D" id="2.40.128.110">
    <property type="entry name" value="Lipid/polyisoprenoid-binding, YceI-like"/>
    <property type="match status" value="1"/>
</dbReference>
<keyword evidence="3" id="KW-1185">Reference proteome</keyword>
<dbReference type="Proteomes" id="UP000199109">
    <property type="component" value="Unassembled WGS sequence"/>
</dbReference>
<name>A0A1G6YKR4_9FLAO</name>
<dbReference type="Pfam" id="PF04264">
    <property type="entry name" value="YceI"/>
    <property type="match status" value="1"/>
</dbReference>
<dbReference type="InterPro" id="IPR007372">
    <property type="entry name" value="Lipid/polyisoprenoid-bd_YceI"/>
</dbReference>
<dbReference type="EMBL" id="FNAO01000002">
    <property type="protein sequence ID" value="SDD90225.1"/>
    <property type="molecule type" value="Genomic_DNA"/>
</dbReference>
<organism evidence="2 3">
    <name type="scientific">Pricia antarctica</name>
    <dbReference type="NCBI Taxonomy" id="641691"/>
    <lineage>
        <taxon>Bacteria</taxon>
        <taxon>Pseudomonadati</taxon>
        <taxon>Bacteroidota</taxon>
        <taxon>Flavobacteriia</taxon>
        <taxon>Flavobacteriales</taxon>
        <taxon>Flavobacteriaceae</taxon>
        <taxon>Pricia</taxon>
    </lineage>
</organism>
<feature type="domain" description="Lipid/polyisoprenoid-binding YceI-like" evidence="1">
    <location>
        <begin position="47"/>
        <end position="202"/>
    </location>
</feature>
<dbReference type="SUPFAM" id="SSF101874">
    <property type="entry name" value="YceI-like"/>
    <property type="match status" value="1"/>
</dbReference>
<proteinExistence type="predicted"/>
<protein>
    <submittedName>
        <fullName evidence="2">YceI-like domain-containing protein</fullName>
    </submittedName>
</protein>
<evidence type="ECO:0000259" key="1">
    <source>
        <dbReference type="SMART" id="SM00867"/>
    </source>
</evidence>
<evidence type="ECO:0000313" key="2">
    <source>
        <dbReference type="EMBL" id="SDD90225.1"/>
    </source>
</evidence>
<reference evidence="2 3" key="1">
    <citation type="submission" date="2016-10" db="EMBL/GenBank/DDBJ databases">
        <authorList>
            <person name="de Groot N.N."/>
        </authorList>
    </citation>
    <scope>NUCLEOTIDE SEQUENCE [LARGE SCALE GENOMIC DNA]</scope>
    <source>
        <strain evidence="2 3">DSM 23421</strain>
    </source>
</reference>
<dbReference type="SMART" id="SM00867">
    <property type="entry name" value="YceI"/>
    <property type="match status" value="1"/>
</dbReference>
<dbReference type="AlphaFoldDB" id="A0A1G6YKR4"/>
<dbReference type="STRING" id="641691.SAMN05421636_102273"/>
<dbReference type="InterPro" id="IPR036761">
    <property type="entry name" value="TTHA0802/YceI-like_sf"/>
</dbReference>
<evidence type="ECO:0000313" key="3">
    <source>
        <dbReference type="Proteomes" id="UP000199109"/>
    </source>
</evidence>
<dbReference type="PANTHER" id="PTHR34406:SF1">
    <property type="entry name" value="PROTEIN YCEI"/>
    <property type="match status" value="1"/>
</dbReference>
<accession>A0A1G6YKR4</accession>